<evidence type="ECO:0000313" key="2">
    <source>
        <dbReference type="EMBL" id="GIN62753.1"/>
    </source>
</evidence>
<dbReference type="Proteomes" id="UP000682111">
    <property type="component" value="Unassembled WGS sequence"/>
</dbReference>
<accession>A0A919WJ57</accession>
<keyword evidence="1" id="KW-1133">Transmembrane helix</keyword>
<name>A0A919WJ57_9BACI</name>
<dbReference type="AlphaFoldDB" id="A0A919WJ57"/>
<organism evidence="2 3">
    <name type="scientific">Robertmurraya siralis</name>
    <dbReference type="NCBI Taxonomy" id="77777"/>
    <lineage>
        <taxon>Bacteria</taxon>
        <taxon>Bacillati</taxon>
        <taxon>Bacillota</taxon>
        <taxon>Bacilli</taxon>
        <taxon>Bacillales</taxon>
        <taxon>Bacillaceae</taxon>
        <taxon>Robertmurraya</taxon>
    </lineage>
</organism>
<comment type="caution">
    <text evidence="2">The sequence shown here is derived from an EMBL/GenBank/DDBJ whole genome shotgun (WGS) entry which is preliminary data.</text>
</comment>
<gene>
    <name evidence="2" type="ORF">J27TS8_27460</name>
</gene>
<proteinExistence type="predicted"/>
<keyword evidence="1" id="KW-0472">Membrane</keyword>
<evidence type="ECO:0000256" key="1">
    <source>
        <dbReference type="SAM" id="Phobius"/>
    </source>
</evidence>
<sequence>MPDFTSFLSGTNLMTFWENVKWFMFLVAPIILIFFATDIIAFVVKVIRGSVTETANKDHKKDDDDDIYYY</sequence>
<reference evidence="2" key="1">
    <citation type="submission" date="2021-03" db="EMBL/GenBank/DDBJ databases">
        <title>Antimicrobial resistance genes in bacteria isolated from Japanese honey, and their potential for conferring macrolide and lincosamide resistance in the American foulbrood pathogen Paenibacillus larvae.</title>
        <authorList>
            <person name="Okamoto M."/>
            <person name="Kumagai M."/>
            <person name="Kanamori H."/>
            <person name="Takamatsu D."/>
        </authorList>
    </citation>
    <scope>NUCLEOTIDE SEQUENCE</scope>
    <source>
        <strain evidence="2">J27TS8</strain>
    </source>
</reference>
<feature type="transmembrane region" description="Helical" evidence="1">
    <location>
        <begin position="20"/>
        <end position="44"/>
    </location>
</feature>
<keyword evidence="3" id="KW-1185">Reference proteome</keyword>
<protein>
    <submittedName>
        <fullName evidence="2">Uncharacterized protein</fullName>
    </submittedName>
</protein>
<keyword evidence="1" id="KW-0812">Transmembrane</keyword>
<evidence type="ECO:0000313" key="3">
    <source>
        <dbReference type="Proteomes" id="UP000682111"/>
    </source>
</evidence>
<dbReference type="EMBL" id="BORC01000004">
    <property type="protein sequence ID" value="GIN62753.1"/>
    <property type="molecule type" value="Genomic_DNA"/>
</dbReference>